<evidence type="ECO:0000256" key="7">
    <source>
        <dbReference type="ARBA" id="ARBA00023316"/>
    </source>
</evidence>
<keyword evidence="10" id="KW-1133">Transmembrane helix</keyword>
<evidence type="ECO:0000259" key="12">
    <source>
        <dbReference type="Pfam" id="PF07486"/>
    </source>
</evidence>
<name>A0A6B8RJ55_9BACL</name>
<dbReference type="NCBIfam" id="TIGR02869">
    <property type="entry name" value="spore_SleB"/>
    <property type="match status" value="1"/>
</dbReference>
<dbReference type="GO" id="GO:0030435">
    <property type="term" value="P:sporulation resulting in formation of a cellular spore"/>
    <property type="evidence" value="ECO:0007669"/>
    <property type="project" value="UniProtKB-KW"/>
</dbReference>
<evidence type="ECO:0000256" key="5">
    <source>
        <dbReference type="ARBA" id="ARBA00022801"/>
    </source>
</evidence>
<evidence type="ECO:0000256" key="1">
    <source>
        <dbReference type="ARBA" id="ARBA00007010"/>
    </source>
</evidence>
<dbReference type="RefSeq" id="WP_155701326.1">
    <property type="nucleotide sequence ID" value="NZ_CP034235.1"/>
</dbReference>
<keyword evidence="3" id="KW-0309">Germination</keyword>
<keyword evidence="5" id="KW-0378">Hydrolase</keyword>
<evidence type="ECO:0000256" key="9">
    <source>
        <dbReference type="SAM" id="MobiDB-lite"/>
    </source>
</evidence>
<feature type="domain" description="Cell wall hydrolase SleB" evidence="12">
    <location>
        <begin position="178"/>
        <end position="276"/>
    </location>
</feature>
<dbReference type="EMBL" id="CP034235">
    <property type="protein sequence ID" value="QGQ96290.1"/>
    <property type="molecule type" value="Genomic_DNA"/>
</dbReference>
<dbReference type="GO" id="GO:0016787">
    <property type="term" value="F:hydrolase activity"/>
    <property type="evidence" value="ECO:0007669"/>
    <property type="project" value="UniProtKB-KW"/>
</dbReference>
<gene>
    <name evidence="13" type="primary">sleB</name>
    <name evidence="13" type="ORF">EHS13_16080</name>
</gene>
<dbReference type="Gene3D" id="6.20.240.60">
    <property type="match status" value="1"/>
</dbReference>
<keyword evidence="10" id="KW-0812">Transmembrane</keyword>
<evidence type="ECO:0000313" key="13">
    <source>
        <dbReference type="EMBL" id="QGQ96290.1"/>
    </source>
</evidence>
<evidence type="ECO:0000256" key="3">
    <source>
        <dbReference type="ARBA" id="ARBA00022544"/>
    </source>
</evidence>
<keyword evidence="10" id="KW-0472">Membrane</keyword>
<dbReference type="InterPro" id="IPR014224">
    <property type="entry name" value="Spore_cortex_SleB"/>
</dbReference>
<evidence type="ECO:0000256" key="8">
    <source>
        <dbReference type="NCBIfam" id="TIGR02869"/>
    </source>
</evidence>
<dbReference type="SUPFAM" id="SSF47090">
    <property type="entry name" value="PGBD-like"/>
    <property type="match status" value="1"/>
</dbReference>
<evidence type="ECO:0000256" key="2">
    <source>
        <dbReference type="ARBA" id="ARBA00018364"/>
    </source>
</evidence>
<comment type="similarity">
    <text evidence="1">Belongs to the SleB family.</text>
</comment>
<evidence type="ECO:0000256" key="6">
    <source>
        <dbReference type="ARBA" id="ARBA00022969"/>
    </source>
</evidence>
<dbReference type="InterPro" id="IPR002477">
    <property type="entry name" value="Peptidoglycan-bd-like"/>
</dbReference>
<keyword evidence="4" id="KW-0732">Signal</keyword>
<reference evidence="14" key="1">
    <citation type="submission" date="2018-11" db="EMBL/GenBank/DDBJ databases">
        <title>Complete genome sequence of Paenibacillus sp. ML311-T8.</title>
        <authorList>
            <person name="Nam Y.-D."/>
            <person name="Kang J."/>
            <person name="Chung W.-H."/>
            <person name="Park Y.S."/>
        </authorList>
    </citation>
    <scope>NUCLEOTIDE SEQUENCE [LARGE SCALE GENOMIC DNA]</scope>
    <source>
        <strain evidence="14">ML311-T8</strain>
    </source>
</reference>
<dbReference type="Proteomes" id="UP000426246">
    <property type="component" value="Chromosome"/>
</dbReference>
<proteinExistence type="inferred from homology"/>
<keyword evidence="7" id="KW-0961">Cell wall biogenesis/degradation</keyword>
<evidence type="ECO:0000259" key="11">
    <source>
        <dbReference type="Pfam" id="PF01471"/>
    </source>
</evidence>
<dbReference type="Pfam" id="PF01471">
    <property type="entry name" value="PG_binding_1"/>
    <property type="match status" value="1"/>
</dbReference>
<feature type="domain" description="Peptidoglycan binding-like" evidence="11">
    <location>
        <begin position="63"/>
        <end position="115"/>
    </location>
</feature>
<dbReference type="Gene3D" id="1.10.10.2520">
    <property type="entry name" value="Cell wall hydrolase SleB, domain 1"/>
    <property type="match status" value="1"/>
</dbReference>
<dbReference type="FunFam" id="1.10.10.2520:FF:000001">
    <property type="entry name" value="Spore cortex-lytic enzyme"/>
    <property type="match status" value="1"/>
</dbReference>
<evidence type="ECO:0000256" key="10">
    <source>
        <dbReference type="SAM" id="Phobius"/>
    </source>
</evidence>
<dbReference type="InterPro" id="IPR036365">
    <property type="entry name" value="PGBD-like_sf"/>
</dbReference>
<organism evidence="13 14">
    <name type="scientific">Paenibacillus psychroresistens</name>
    <dbReference type="NCBI Taxonomy" id="1778678"/>
    <lineage>
        <taxon>Bacteria</taxon>
        <taxon>Bacillati</taxon>
        <taxon>Bacillota</taxon>
        <taxon>Bacilli</taxon>
        <taxon>Bacillales</taxon>
        <taxon>Paenibacillaceae</taxon>
        <taxon>Paenibacillus</taxon>
    </lineage>
</organism>
<sequence>MLTANSKLERLSEVKKNQKNRLVVFTVLLVVVLYGGYQFKHAKIAHDAQETFSNSAVHYGAKGEDVFELQGRLKHLGFFKGSVDGQYGFQTLKAVKYFQSEFGMKVDGIVGAKTKLKLWQATKNWAPTADWKQNKPVAGNPSNAPKDDTASLTPSSMAGMTANDLRMMANAVYGESRGEPYIGQVAVAAVILNRVRNASFPNTIYGVIYQPGAFTAVADGQINLTPNETAKKAVNDAIGGIDPTNGCIYYFNPETATSKWIWTRKQVKTIGKHIFAI</sequence>
<dbReference type="OrthoDB" id="9785345at2"/>
<dbReference type="Pfam" id="PF07486">
    <property type="entry name" value="Hydrolase_2"/>
    <property type="match status" value="1"/>
</dbReference>
<dbReference type="GO" id="GO:0071555">
    <property type="term" value="P:cell wall organization"/>
    <property type="evidence" value="ECO:0007669"/>
    <property type="project" value="UniProtKB-KW"/>
</dbReference>
<dbReference type="Gene3D" id="1.10.101.10">
    <property type="entry name" value="PGBD-like superfamily/PGBD"/>
    <property type="match status" value="1"/>
</dbReference>
<dbReference type="AlphaFoldDB" id="A0A6B8RJ55"/>
<keyword evidence="14" id="KW-1185">Reference proteome</keyword>
<keyword evidence="6" id="KW-0749">Sporulation</keyword>
<dbReference type="InterPro" id="IPR042047">
    <property type="entry name" value="SleB_dom1"/>
</dbReference>
<feature type="transmembrane region" description="Helical" evidence="10">
    <location>
        <begin position="21"/>
        <end position="39"/>
    </location>
</feature>
<dbReference type="InterPro" id="IPR036366">
    <property type="entry name" value="PGBDSf"/>
</dbReference>
<dbReference type="InterPro" id="IPR011105">
    <property type="entry name" value="Cell_wall_hydrolase_SleB"/>
</dbReference>
<evidence type="ECO:0000256" key="4">
    <source>
        <dbReference type="ARBA" id="ARBA00022729"/>
    </source>
</evidence>
<feature type="region of interest" description="Disordered" evidence="9">
    <location>
        <begin position="131"/>
        <end position="154"/>
    </location>
</feature>
<evidence type="ECO:0000313" key="14">
    <source>
        <dbReference type="Proteomes" id="UP000426246"/>
    </source>
</evidence>
<protein>
    <recommendedName>
        <fullName evidence="2 8">Spore cortex-lytic enzyme</fullName>
    </recommendedName>
</protein>
<dbReference type="GO" id="GO:0009847">
    <property type="term" value="P:spore germination"/>
    <property type="evidence" value="ECO:0007669"/>
    <property type="project" value="UniProtKB-UniRule"/>
</dbReference>
<dbReference type="KEGG" id="ppsc:EHS13_16080"/>
<accession>A0A6B8RJ55</accession>